<dbReference type="InterPro" id="IPR035985">
    <property type="entry name" value="Ubiquitin-activating_enz"/>
</dbReference>
<dbReference type="InterPro" id="IPR042449">
    <property type="entry name" value="Ub-E1_IAD_1"/>
</dbReference>
<dbReference type="Gene3D" id="2.40.30.180">
    <property type="entry name" value="Ubiquitin-activating enzyme E1, FCCH domain"/>
    <property type="match status" value="1"/>
</dbReference>
<dbReference type="FunFam" id="3.50.50.80:FF:000001">
    <property type="entry name" value="ubiquitin-like modifier-activating enzyme 1"/>
    <property type="match status" value="1"/>
</dbReference>
<reference evidence="10 11" key="1">
    <citation type="journal article" date="2017" name="Nat. Ecol. Evol.">
        <title>Scallop genome provides insights into evolution of bilaterian karyotype and development.</title>
        <authorList>
            <person name="Wang S."/>
            <person name="Zhang J."/>
            <person name="Jiao W."/>
            <person name="Li J."/>
            <person name="Xun X."/>
            <person name="Sun Y."/>
            <person name="Guo X."/>
            <person name="Huan P."/>
            <person name="Dong B."/>
            <person name="Zhang L."/>
            <person name="Hu X."/>
            <person name="Sun X."/>
            <person name="Wang J."/>
            <person name="Zhao C."/>
            <person name="Wang Y."/>
            <person name="Wang D."/>
            <person name="Huang X."/>
            <person name="Wang R."/>
            <person name="Lv J."/>
            <person name="Li Y."/>
            <person name="Zhang Z."/>
            <person name="Liu B."/>
            <person name="Lu W."/>
            <person name="Hui Y."/>
            <person name="Liang J."/>
            <person name="Zhou Z."/>
            <person name="Hou R."/>
            <person name="Li X."/>
            <person name="Liu Y."/>
            <person name="Li H."/>
            <person name="Ning X."/>
            <person name="Lin Y."/>
            <person name="Zhao L."/>
            <person name="Xing Q."/>
            <person name="Dou J."/>
            <person name="Li Y."/>
            <person name="Mao J."/>
            <person name="Guo H."/>
            <person name="Dou H."/>
            <person name="Li T."/>
            <person name="Mu C."/>
            <person name="Jiang W."/>
            <person name="Fu Q."/>
            <person name="Fu X."/>
            <person name="Miao Y."/>
            <person name="Liu J."/>
            <person name="Yu Q."/>
            <person name="Li R."/>
            <person name="Liao H."/>
            <person name="Li X."/>
            <person name="Kong Y."/>
            <person name="Jiang Z."/>
            <person name="Chourrout D."/>
            <person name="Li R."/>
            <person name="Bao Z."/>
        </authorList>
    </citation>
    <scope>NUCLEOTIDE SEQUENCE [LARGE SCALE GENOMIC DNA]</scope>
    <source>
        <strain evidence="10 11">PY_sf001</strain>
    </source>
</reference>
<comment type="pathway">
    <text evidence="2">Protein modification; protein ubiquitination.</text>
</comment>
<dbReference type="PRINTS" id="PR01849">
    <property type="entry name" value="UBIQUITINACT"/>
</dbReference>
<accession>A0A210QVC5</accession>
<dbReference type="InterPro" id="IPR042063">
    <property type="entry name" value="Ubi_acti_E1_SCCH"/>
</dbReference>
<dbReference type="InterPro" id="IPR032418">
    <property type="entry name" value="E1_FCCH"/>
</dbReference>
<feature type="domain" description="Ubiquitin-activating enzyme E1 C-terminal" evidence="9">
    <location>
        <begin position="893"/>
        <end position="1013"/>
    </location>
</feature>
<comment type="similarity">
    <text evidence="3">Belongs to the ubiquitin-activating E1 family.</text>
</comment>
<dbReference type="InterPro" id="IPR018075">
    <property type="entry name" value="UBQ-activ_enz_E1"/>
</dbReference>
<evidence type="ECO:0000313" key="11">
    <source>
        <dbReference type="Proteomes" id="UP000242188"/>
    </source>
</evidence>
<dbReference type="GO" id="GO:0005737">
    <property type="term" value="C:cytoplasm"/>
    <property type="evidence" value="ECO:0007669"/>
    <property type="project" value="TreeGrafter"/>
</dbReference>
<dbReference type="InterPro" id="IPR018965">
    <property type="entry name" value="Ub-activating_enz_E1_C"/>
</dbReference>
<dbReference type="Gene3D" id="3.50.50.80">
    <property type="entry name" value="Ubiquitin-activating enzyme E1, inactive adenylation domain, subdomain 1"/>
    <property type="match status" value="1"/>
</dbReference>
<dbReference type="Pfam" id="PF16191">
    <property type="entry name" value="E1_4HB"/>
    <property type="match status" value="1"/>
</dbReference>
<keyword evidence="7" id="KW-0833">Ubl conjugation pathway</keyword>
<evidence type="ECO:0000256" key="2">
    <source>
        <dbReference type="ARBA" id="ARBA00004906"/>
    </source>
</evidence>
<gene>
    <name evidence="10" type="ORF">KP79_PYT14746</name>
</gene>
<evidence type="ECO:0000259" key="9">
    <source>
        <dbReference type="SMART" id="SM00985"/>
    </source>
</evidence>
<dbReference type="STRING" id="6573.A0A210QVC5"/>
<dbReference type="EC" id="6.2.1.45" evidence="4"/>
<dbReference type="Gene3D" id="3.40.50.12550">
    <property type="entry name" value="Ubiquitin-activating enzyme E1, inactive adenylation domain, subdomain 2"/>
    <property type="match status" value="1"/>
</dbReference>
<sequence length="1019" mass="113472">MAEEVEIDDSLYSRQRYVLGDSAMKRMANSSVLVYGMGGLGIEIAKNIVLAGVKSLTIQDDRTATVADLGVQFFVTEEDVAQGRNRAAASEGRLAELNPYVSMNSLTTGVDSGTDLSYLTQYQCVILTEVPLQLQLKINQLCRTQSPPIQFISADVYGLVSSVFCDFGDEFEVTDVNGEELRDTFIENVTKGNPGVVTCLKDKFHGLETGDIVTFRELNGMTALNGMTCKVKVLSPSTFGICDTSGETFTPYEHGGIVTQVKAPQKFSFKSMESQLKDPALLMPDLSKFSAPSNLHLAVLALHQYHQEQSGHLPNVWCQKDAARVVSLAHDINKNLTNKVEPVDEDLVRMLSFTARGCFAPLCAAIGGFVAQEGLKALTGKFTPLNQWLYLDAVDVVNKTDAINPAQFQPRGDRYDALRICIGESKCCQLANMRLFMVGCGAIGCEMLKNYALMGIASQDKGQITITDNDLIEKSNLNRQFLFRPHHIRKPKSTTAAQSAKEINPALRIEAQQNKVCPQTEAEHYNDDFFRNQDLVVNALDNVEARRYVDSRCVTNQKALLESGTMGTKGHVQVIIPHLTESYGSQRDPVDEDIPYCTLKSFPAQIEHCIQWARDKFESSFAQKPALFNKFWTTQGQPLKVIHNLKRGSPLEGAIQVSKIVRSKPVEWCECVVLARLKFEKYFNHRARHLLHHFPLDTKLKDGSLFWQSPKRPPVPQEFSIDNYTHLSFIISTANLYADACRIPHSAQDVSPSTISEILQSIKVPEYKASSKTIVTDENARKEADTGGDDDFVDAANRMESSIQKVGTHEKVIKEMMVAEFEKDDDNNSHIDFITAAANLRAAMYSIDSADRLKVKRIAGRIVPAIATTTAAVAGLVSIELIKTLDQLPIESYKNCFLNLALPVMVLSEPGPVEKVVLKEGLTVTMWDRWDVQGNKDYTLQEFLQYFQITYGFEATMVGHGVKMVYVPFMPGHSKRLPQTMMKLLKPSSRILYVDLVVSLQGEGEEDIPGPPVRYFFNL</sequence>
<dbReference type="AlphaFoldDB" id="A0A210QVC5"/>
<organism evidence="10 11">
    <name type="scientific">Mizuhopecten yessoensis</name>
    <name type="common">Japanese scallop</name>
    <name type="synonym">Patinopecten yessoensis</name>
    <dbReference type="NCBI Taxonomy" id="6573"/>
    <lineage>
        <taxon>Eukaryota</taxon>
        <taxon>Metazoa</taxon>
        <taxon>Spiralia</taxon>
        <taxon>Lophotrochozoa</taxon>
        <taxon>Mollusca</taxon>
        <taxon>Bivalvia</taxon>
        <taxon>Autobranchia</taxon>
        <taxon>Pteriomorphia</taxon>
        <taxon>Pectinida</taxon>
        <taxon>Pectinoidea</taxon>
        <taxon>Pectinidae</taxon>
        <taxon>Mizuhopecten</taxon>
    </lineage>
</organism>
<evidence type="ECO:0000256" key="7">
    <source>
        <dbReference type="ARBA" id="ARBA00022786"/>
    </source>
</evidence>
<keyword evidence="5" id="KW-0436">Ligase</keyword>
<dbReference type="EMBL" id="NEDP02001673">
    <property type="protein sequence ID" value="OWF52708.1"/>
    <property type="molecule type" value="Genomic_DNA"/>
</dbReference>
<dbReference type="FunFam" id="1.10.10.2660:FF:000003">
    <property type="entry name" value="ubiquitin-like modifier-activating enzyme 6 isoform X1"/>
    <property type="match status" value="1"/>
</dbReference>
<dbReference type="InterPro" id="IPR032420">
    <property type="entry name" value="E1_4HB"/>
</dbReference>
<dbReference type="InterPro" id="IPR042302">
    <property type="entry name" value="E1_FCCH_sf"/>
</dbReference>
<dbReference type="Gene3D" id="3.40.50.720">
    <property type="entry name" value="NAD(P)-binding Rossmann-like Domain"/>
    <property type="match status" value="1"/>
</dbReference>
<dbReference type="OrthoDB" id="10252231at2759"/>
<evidence type="ECO:0000256" key="1">
    <source>
        <dbReference type="ARBA" id="ARBA00000488"/>
    </source>
</evidence>
<dbReference type="CDD" id="cd01490">
    <property type="entry name" value="Ube1_repeat2"/>
    <property type="match status" value="1"/>
</dbReference>
<evidence type="ECO:0000256" key="3">
    <source>
        <dbReference type="ARBA" id="ARBA00005673"/>
    </source>
</evidence>
<dbReference type="FunFam" id="2.40.30.180:FF:000001">
    <property type="entry name" value="ubiquitin-like modifier-activating enzyme 1"/>
    <property type="match status" value="1"/>
</dbReference>
<dbReference type="FunFam" id="3.40.50.720:FF:000015">
    <property type="entry name" value="Ubiquitin-activating enzyme E1 1"/>
    <property type="match status" value="1"/>
</dbReference>
<dbReference type="SUPFAM" id="SSF69572">
    <property type="entry name" value="Activating enzymes of the ubiquitin-like proteins"/>
    <property type="match status" value="2"/>
</dbReference>
<dbReference type="PANTHER" id="PTHR10953:SF186">
    <property type="entry name" value="UBIQUITIN-LIKE MODIFIER-ACTIVATING ENZYME 6"/>
    <property type="match status" value="1"/>
</dbReference>
<dbReference type="InterPro" id="IPR019572">
    <property type="entry name" value="UBA_E1_SCCH"/>
</dbReference>
<comment type="caution">
    <text evidence="10">The sequence shown here is derived from an EMBL/GenBank/DDBJ whole genome shotgun (WGS) entry which is preliminary data.</text>
</comment>
<name>A0A210QVC5_MIZYE</name>
<dbReference type="Pfam" id="PF00899">
    <property type="entry name" value="ThiF"/>
    <property type="match status" value="1"/>
</dbReference>
<dbReference type="InterPro" id="IPR038252">
    <property type="entry name" value="UBA_E1_C_sf"/>
</dbReference>
<evidence type="ECO:0000256" key="4">
    <source>
        <dbReference type="ARBA" id="ARBA00012990"/>
    </source>
</evidence>
<evidence type="ECO:0000313" key="10">
    <source>
        <dbReference type="EMBL" id="OWF52708.1"/>
    </source>
</evidence>
<dbReference type="NCBIfam" id="TIGR01408">
    <property type="entry name" value="Ube1"/>
    <property type="match status" value="1"/>
</dbReference>
<evidence type="ECO:0000256" key="6">
    <source>
        <dbReference type="ARBA" id="ARBA00022741"/>
    </source>
</evidence>
<dbReference type="SMART" id="SM00985">
    <property type="entry name" value="UBA_e1_C"/>
    <property type="match status" value="1"/>
</dbReference>
<dbReference type="Gene3D" id="3.10.290.60">
    <property type="entry name" value="Ubiquitin-activating enzyme E1, UFD domain"/>
    <property type="match status" value="1"/>
</dbReference>
<dbReference type="Pfam" id="PF09358">
    <property type="entry name" value="E1_UFD"/>
    <property type="match status" value="1"/>
</dbReference>
<evidence type="ECO:0000256" key="8">
    <source>
        <dbReference type="ARBA" id="ARBA00022840"/>
    </source>
</evidence>
<dbReference type="Pfam" id="PF16190">
    <property type="entry name" value="E1_FCCH"/>
    <property type="match status" value="1"/>
</dbReference>
<dbReference type="Gene3D" id="1.10.10.2660">
    <property type="entry name" value="Ubiquitin-activating enzyme E1, SCCH domain"/>
    <property type="match status" value="1"/>
</dbReference>
<dbReference type="GO" id="GO:0016925">
    <property type="term" value="P:protein sumoylation"/>
    <property type="evidence" value="ECO:0007669"/>
    <property type="project" value="TreeGrafter"/>
</dbReference>
<dbReference type="Proteomes" id="UP000242188">
    <property type="component" value="Unassembled WGS sequence"/>
</dbReference>
<dbReference type="PANTHER" id="PTHR10953">
    <property type="entry name" value="UBIQUITIN-ACTIVATING ENZYME E1"/>
    <property type="match status" value="1"/>
</dbReference>
<dbReference type="InterPro" id="IPR000594">
    <property type="entry name" value="ThiF_NAD_FAD-bd"/>
</dbReference>
<keyword evidence="6" id="KW-0547">Nucleotide-binding</keyword>
<proteinExistence type="inferred from homology"/>
<keyword evidence="11" id="KW-1185">Reference proteome</keyword>
<evidence type="ECO:0000256" key="5">
    <source>
        <dbReference type="ARBA" id="ARBA00022598"/>
    </source>
</evidence>
<dbReference type="GO" id="GO:0005524">
    <property type="term" value="F:ATP binding"/>
    <property type="evidence" value="ECO:0007669"/>
    <property type="project" value="UniProtKB-KW"/>
</dbReference>
<dbReference type="Pfam" id="PF10585">
    <property type="entry name" value="UBA_E1_SCCH"/>
    <property type="match status" value="1"/>
</dbReference>
<dbReference type="GO" id="GO:0031510">
    <property type="term" value="C:SUMO activating enzyme complex"/>
    <property type="evidence" value="ECO:0007669"/>
    <property type="project" value="TreeGrafter"/>
</dbReference>
<keyword evidence="8" id="KW-0067">ATP-binding</keyword>
<dbReference type="UniPathway" id="UPA00143"/>
<dbReference type="InterPro" id="IPR045886">
    <property type="entry name" value="ThiF/MoeB/HesA"/>
</dbReference>
<dbReference type="GO" id="GO:0004839">
    <property type="term" value="F:ubiquitin activating enzyme activity"/>
    <property type="evidence" value="ECO:0007669"/>
    <property type="project" value="UniProtKB-EC"/>
</dbReference>
<comment type="catalytic activity">
    <reaction evidence="1">
        <text>ATP + ubiquitin + [E1 ubiquitin-activating enzyme]-L-cysteine = AMP + diphosphate + S-ubiquitinyl-[E1 ubiquitin-activating enzyme]-L-cysteine.</text>
        <dbReference type="EC" id="6.2.1.45"/>
    </reaction>
</comment>
<dbReference type="InterPro" id="IPR000011">
    <property type="entry name" value="UBQ/SUMO-activ_enz_E1-like"/>
</dbReference>
<dbReference type="CDD" id="cd01491">
    <property type="entry name" value="Ube1_repeat1"/>
    <property type="match status" value="1"/>
</dbReference>
<dbReference type="GO" id="GO:0019948">
    <property type="term" value="F:SUMO activating enzyme activity"/>
    <property type="evidence" value="ECO:0007669"/>
    <property type="project" value="TreeGrafter"/>
</dbReference>
<dbReference type="FunFam" id="3.50.50.80:FF:000002">
    <property type="entry name" value="SUMO-activating enzyme subunit 2"/>
    <property type="match status" value="1"/>
</dbReference>
<protein>
    <recommendedName>
        <fullName evidence="4">E1 ubiquitin-activating enzyme</fullName>
        <ecNumber evidence="4">6.2.1.45</ecNumber>
    </recommendedName>
</protein>